<dbReference type="AlphaFoldDB" id="A0ABD0V8T9"/>
<dbReference type="SUPFAM" id="SSF53098">
    <property type="entry name" value="Ribonuclease H-like"/>
    <property type="match status" value="1"/>
</dbReference>
<evidence type="ECO:0000259" key="2">
    <source>
        <dbReference type="Pfam" id="PF13966"/>
    </source>
</evidence>
<keyword evidence="1" id="KW-0812">Transmembrane</keyword>
<feature type="transmembrane region" description="Helical" evidence="1">
    <location>
        <begin position="56"/>
        <end position="84"/>
    </location>
</feature>
<proteinExistence type="predicted"/>
<evidence type="ECO:0000256" key="1">
    <source>
        <dbReference type="SAM" id="Phobius"/>
    </source>
</evidence>
<dbReference type="InterPro" id="IPR012337">
    <property type="entry name" value="RNaseH-like_sf"/>
</dbReference>
<gene>
    <name evidence="3" type="ORF">M5K25_010945</name>
</gene>
<dbReference type="InterPro" id="IPR053151">
    <property type="entry name" value="RNase_H-like"/>
</dbReference>
<name>A0ABD0V8T9_DENTH</name>
<protein>
    <recommendedName>
        <fullName evidence="2">Reverse transcriptase zinc-binding domain-containing protein</fullName>
    </recommendedName>
</protein>
<feature type="transmembrane region" description="Helical" evidence="1">
    <location>
        <begin position="122"/>
        <end position="143"/>
    </location>
</feature>
<dbReference type="CDD" id="cd06222">
    <property type="entry name" value="RNase_H_like"/>
    <property type="match status" value="1"/>
</dbReference>
<reference evidence="3 4" key="1">
    <citation type="journal article" date="2024" name="Plant Biotechnol. J.">
        <title>Dendrobium thyrsiflorum genome and its molecular insights into genes involved in important horticultural traits.</title>
        <authorList>
            <person name="Chen B."/>
            <person name="Wang J.Y."/>
            <person name="Zheng P.J."/>
            <person name="Li K.L."/>
            <person name="Liang Y.M."/>
            <person name="Chen X.F."/>
            <person name="Zhang C."/>
            <person name="Zhao X."/>
            <person name="He X."/>
            <person name="Zhang G.Q."/>
            <person name="Liu Z.J."/>
            <person name="Xu Q."/>
        </authorList>
    </citation>
    <scope>NUCLEOTIDE SEQUENCE [LARGE SCALE GENOMIC DNA]</scope>
    <source>
        <strain evidence="3">GZMU011</strain>
    </source>
</reference>
<accession>A0ABD0V8T9</accession>
<dbReference type="InterPro" id="IPR026960">
    <property type="entry name" value="RVT-Znf"/>
</dbReference>
<feature type="domain" description="Reverse transcriptase zinc-binding" evidence="2">
    <location>
        <begin position="236"/>
        <end position="303"/>
    </location>
</feature>
<feature type="transmembrane region" description="Helical" evidence="1">
    <location>
        <begin position="96"/>
        <end position="116"/>
    </location>
</feature>
<keyword evidence="4" id="KW-1185">Reference proteome</keyword>
<dbReference type="EMBL" id="JANQDX010000009">
    <property type="protein sequence ID" value="KAL0918898.1"/>
    <property type="molecule type" value="Genomic_DNA"/>
</dbReference>
<keyword evidence="1" id="KW-0472">Membrane</keyword>
<keyword evidence="1" id="KW-1133">Transmembrane helix</keyword>
<dbReference type="InterPro" id="IPR044730">
    <property type="entry name" value="RNase_H-like_dom_plant"/>
</dbReference>
<dbReference type="Pfam" id="PF13966">
    <property type="entry name" value="zf-RVT"/>
    <property type="match status" value="1"/>
</dbReference>
<dbReference type="PANTHER" id="PTHR47723">
    <property type="entry name" value="OS05G0353850 PROTEIN"/>
    <property type="match status" value="1"/>
</dbReference>
<comment type="caution">
    <text evidence="3">The sequence shown here is derived from an EMBL/GenBank/DDBJ whole genome shotgun (WGS) entry which is preliminary data.</text>
</comment>
<dbReference type="PANTHER" id="PTHR47723:SF19">
    <property type="entry name" value="POLYNUCLEOTIDYL TRANSFERASE, RIBONUCLEASE H-LIKE SUPERFAMILY PROTEIN"/>
    <property type="match status" value="1"/>
</dbReference>
<evidence type="ECO:0000313" key="3">
    <source>
        <dbReference type="EMBL" id="KAL0918898.1"/>
    </source>
</evidence>
<sequence>MCWLLGSCSWAVALLGCSRGFMVVVCLGCCLLLFPVCSVVVLPTDVLCPFGCCWLVFPWLILASVCLLSVGLPVAISVPIGCCLSGGSLILRFNEFPLLFPCVGCSVPVLGLLLSWAIPVALWWLFASLQLLPIALPCLFCCCSSRGYFVSVRLLSVGLPVADSGLDDNAKVEDLIVDGCWREDVFLELFGSILSELIRGVHIFQELEEDKSELLFSTLAKSVTNEAFRGQFNTVHERFNWLKDVKLLPREYLFWWRIIHNAIPTQEWLVHRGLEVSNMCIWGCLAKEDIHHIMYDCKVSLEVFDLLKGLGFSYSMYSRANEKKHGKSWATPTMVAAFVLGNFNMVNLSILWKQWDTTRLYPICLSWCPPPSKWLKLNIDGAFRNPYTVGVGVVVRDSAGKKVLNEEILGAMGIIIEGDNQSTLKWLQKNVQMGKWNCNSLDFDLSFIRDFHHVIFNYMPRRFNRAADFCARLALGSSFLWREEQDFNSLGVFLNILQEDAFRPP</sequence>
<organism evidence="3 4">
    <name type="scientific">Dendrobium thyrsiflorum</name>
    <name type="common">Pinecone-like raceme dendrobium</name>
    <name type="synonym">Orchid</name>
    <dbReference type="NCBI Taxonomy" id="117978"/>
    <lineage>
        <taxon>Eukaryota</taxon>
        <taxon>Viridiplantae</taxon>
        <taxon>Streptophyta</taxon>
        <taxon>Embryophyta</taxon>
        <taxon>Tracheophyta</taxon>
        <taxon>Spermatophyta</taxon>
        <taxon>Magnoliopsida</taxon>
        <taxon>Liliopsida</taxon>
        <taxon>Asparagales</taxon>
        <taxon>Orchidaceae</taxon>
        <taxon>Epidendroideae</taxon>
        <taxon>Malaxideae</taxon>
        <taxon>Dendrobiinae</taxon>
        <taxon>Dendrobium</taxon>
    </lineage>
</organism>
<feature type="transmembrane region" description="Helical" evidence="1">
    <location>
        <begin position="21"/>
        <end position="44"/>
    </location>
</feature>
<evidence type="ECO:0000313" key="4">
    <source>
        <dbReference type="Proteomes" id="UP001552299"/>
    </source>
</evidence>
<dbReference type="Proteomes" id="UP001552299">
    <property type="component" value="Unassembled WGS sequence"/>
</dbReference>